<evidence type="ECO:0000259" key="4">
    <source>
        <dbReference type="PROSITE" id="PS51210"/>
    </source>
</evidence>
<keyword evidence="3" id="KW-0442">Lipid degradation</keyword>
<dbReference type="EMBL" id="AGCU01170092">
    <property type="status" value="NOT_ANNOTATED_CDS"/>
    <property type="molecule type" value="Genomic_DNA"/>
</dbReference>
<keyword evidence="6" id="KW-1185">Reference proteome</keyword>
<dbReference type="eggNOG" id="KOG1325">
    <property type="taxonomic scope" value="Eukaryota"/>
</dbReference>
<dbReference type="Proteomes" id="UP000007267">
    <property type="component" value="Unassembled WGS sequence"/>
</dbReference>
<dbReference type="SUPFAM" id="SSF52151">
    <property type="entry name" value="FabD/lysophospholipase-like"/>
    <property type="match status" value="1"/>
</dbReference>
<dbReference type="InterPro" id="IPR002642">
    <property type="entry name" value="LysoPLipase_cat_dom"/>
</dbReference>
<keyword evidence="2 3" id="KW-0443">Lipid metabolism</keyword>
<reference evidence="6" key="1">
    <citation type="submission" date="2011-10" db="EMBL/GenBank/DDBJ databases">
        <authorList>
            <consortium name="Soft-shell Turtle Genome Consortium"/>
        </authorList>
    </citation>
    <scope>NUCLEOTIDE SEQUENCE [LARGE SCALE GENOMIC DNA]</scope>
    <source>
        <strain evidence="6">Daiwa-1</strain>
    </source>
</reference>
<dbReference type="GO" id="GO:0005544">
    <property type="term" value="F:calcium-dependent phospholipid binding"/>
    <property type="evidence" value="ECO:0007669"/>
    <property type="project" value="TreeGrafter"/>
</dbReference>
<dbReference type="InterPro" id="IPR016035">
    <property type="entry name" value="Acyl_Trfase/lysoPLipase"/>
</dbReference>
<dbReference type="GeneTree" id="ENSGT01030000234606"/>
<dbReference type="GO" id="GO:0005635">
    <property type="term" value="C:nuclear envelope"/>
    <property type="evidence" value="ECO:0007669"/>
    <property type="project" value="TreeGrafter"/>
</dbReference>
<dbReference type="OMA" id="MINEDEW"/>
<reference evidence="5" key="4">
    <citation type="submission" date="2025-09" db="UniProtKB">
        <authorList>
            <consortium name="Ensembl"/>
        </authorList>
    </citation>
    <scope>IDENTIFICATION</scope>
</reference>
<dbReference type="Gene3D" id="3.40.1090.10">
    <property type="entry name" value="Cytosolic phospholipase A2 catalytic domain"/>
    <property type="match status" value="1"/>
</dbReference>
<reference evidence="5" key="3">
    <citation type="submission" date="2025-08" db="UniProtKB">
        <authorList>
            <consortium name="Ensembl"/>
        </authorList>
    </citation>
    <scope>IDENTIFICATION</scope>
</reference>
<dbReference type="PROSITE" id="PS51210">
    <property type="entry name" value="PLA2C"/>
    <property type="match status" value="1"/>
</dbReference>
<dbReference type="PANTHER" id="PTHR10728:SF39">
    <property type="entry name" value="CYTOSOLIC PHOSPHOLIPASE A2 GAMMA"/>
    <property type="match status" value="1"/>
</dbReference>
<proteinExistence type="predicted"/>
<evidence type="ECO:0000256" key="1">
    <source>
        <dbReference type="ARBA" id="ARBA00022801"/>
    </source>
</evidence>
<evidence type="ECO:0000256" key="3">
    <source>
        <dbReference type="PROSITE-ProRule" id="PRU00555"/>
    </source>
</evidence>
<dbReference type="PANTHER" id="PTHR10728">
    <property type="entry name" value="CYTOSOLIC PHOSPHOLIPASE A2"/>
    <property type="match status" value="1"/>
</dbReference>
<dbReference type="GO" id="GO:0046475">
    <property type="term" value="P:glycerophospholipid catabolic process"/>
    <property type="evidence" value="ECO:0007669"/>
    <property type="project" value="TreeGrafter"/>
</dbReference>
<dbReference type="Ensembl" id="ENSPSIT00000002750.1">
    <property type="protein sequence ID" value="ENSPSIP00000002739.1"/>
    <property type="gene ID" value="ENSPSIG00000002663.1"/>
</dbReference>
<dbReference type="GO" id="GO:0005829">
    <property type="term" value="C:cytosol"/>
    <property type="evidence" value="ECO:0007669"/>
    <property type="project" value="TreeGrafter"/>
</dbReference>
<dbReference type="SMART" id="SM00022">
    <property type="entry name" value="PLAc"/>
    <property type="match status" value="1"/>
</dbReference>
<dbReference type="HOGENOM" id="CLU_011663_2_0_1"/>
<sequence length="576" mass="64618">IQCSFSLKLLQKKTADDTSVRFSSDLSEGEKEATESRKKTVLECLKTLGISCEEKTMPNIAVLGSGGGLRATIALLGTLTEMKNQGLLDAVMYLCGVSGSTWCMSTLYNGKDWAKNIVGLEGNLCAYLHSAEIDIEKELGLVTKAADGELFSLTDVWEAFVVKSILKLQGRSKLSEHKAAASNGINPYPIYAAIEQNTFDKDHTSPGKRAWFEFTPDESGFPGLDVFVSTKDLGSKFQGGNLTAPQEEKDIGYLQSLWGSALGSMQENKHYLIADFLNIFEKKTNCRMSKISQEVSYTRKSQIKTRFFILRFISTSNVNGPSIKLEEMVPRAPPGWQRHQIGFLKLEIQRCYEVQMVESDQQFQNVWGKKSFQQTSPPSLWNWPKTLFPDTCCSSNSTKKKLITCFSNWTWGSTNNFLHKNGKIQTDGLDEREVLNLIDAGVANNCAYPLVLRPARRVGLILSFDFSDGDPFETLKKASQYCVENQILFPPIDVIKDQDNPSDCYVFEGQGTPTVMHFPLFNTKNCPEPQEIEKSREKFGTFNMYYAKNDVDELLSKAGMNVSNNKEKILEQIQKI</sequence>
<reference evidence="6" key="2">
    <citation type="journal article" date="2013" name="Nat. Genet.">
        <title>The draft genomes of soft-shell turtle and green sea turtle yield insights into the development and evolution of the turtle-specific body plan.</title>
        <authorList>
            <person name="Wang Z."/>
            <person name="Pascual-Anaya J."/>
            <person name="Zadissa A."/>
            <person name="Li W."/>
            <person name="Niimura Y."/>
            <person name="Huang Z."/>
            <person name="Li C."/>
            <person name="White S."/>
            <person name="Xiong Z."/>
            <person name="Fang D."/>
            <person name="Wang B."/>
            <person name="Ming Y."/>
            <person name="Chen Y."/>
            <person name="Zheng Y."/>
            <person name="Kuraku S."/>
            <person name="Pignatelli M."/>
            <person name="Herrero J."/>
            <person name="Beal K."/>
            <person name="Nozawa M."/>
            <person name="Li Q."/>
            <person name="Wang J."/>
            <person name="Zhang H."/>
            <person name="Yu L."/>
            <person name="Shigenobu S."/>
            <person name="Wang J."/>
            <person name="Liu J."/>
            <person name="Flicek P."/>
            <person name="Searle S."/>
            <person name="Wang J."/>
            <person name="Kuratani S."/>
            <person name="Yin Y."/>
            <person name="Aken B."/>
            <person name="Zhang G."/>
            <person name="Irie N."/>
        </authorList>
    </citation>
    <scope>NUCLEOTIDE SEQUENCE [LARGE SCALE GENOMIC DNA]</scope>
    <source>
        <strain evidence="6">Daiwa-1</strain>
    </source>
</reference>
<keyword evidence="1 3" id="KW-0378">Hydrolase</keyword>
<dbReference type="GO" id="GO:0005509">
    <property type="term" value="F:calcium ion binding"/>
    <property type="evidence" value="ECO:0007669"/>
    <property type="project" value="TreeGrafter"/>
</dbReference>
<accession>K7F3X9</accession>
<evidence type="ECO:0000313" key="6">
    <source>
        <dbReference type="Proteomes" id="UP000007267"/>
    </source>
</evidence>
<dbReference type="GO" id="GO:0047498">
    <property type="term" value="F:calcium-dependent phospholipase A2 activity"/>
    <property type="evidence" value="ECO:0007669"/>
    <property type="project" value="TreeGrafter"/>
</dbReference>
<evidence type="ECO:0000256" key="2">
    <source>
        <dbReference type="ARBA" id="ARBA00023098"/>
    </source>
</evidence>
<dbReference type="AlphaFoldDB" id="K7F3X9"/>
<evidence type="ECO:0000313" key="5">
    <source>
        <dbReference type="Ensembl" id="ENSPSIP00000002739.1"/>
    </source>
</evidence>
<dbReference type="GO" id="GO:0005654">
    <property type="term" value="C:nucleoplasm"/>
    <property type="evidence" value="ECO:0007669"/>
    <property type="project" value="TreeGrafter"/>
</dbReference>
<dbReference type="Pfam" id="PF01735">
    <property type="entry name" value="PLA2_B"/>
    <property type="match status" value="1"/>
</dbReference>
<feature type="domain" description="PLA2c" evidence="4">
    <location>
        <begin position="12"/>
        <end position="576"/>
    </location>
</feature>
<name>K7F3X9_PELSI</name>
<organism evidence="5 6">
    <name type="scientific">Pelodiscus sinensis</name>
    <name type="common">Chinese softshell turtle</name>
    <name type="synonym">Trionyx sinensis</name>
    <dbReference type="NCBI Taxonomy" id="13735"/>
    <lineage>
        <taxon>Eukaryota</taxon>
        <taxon>Metazoa</taxon>
        <taxon>Chordata</taxon>
        <taxon>Craniata</taxon>
        <taxon>Vertebrata</taxon>
        <taxon>Euteleostomi</taxon>
        <taxon>Archelosauria</taxon>
        <taxon>Testudinata</taxon>
        <taxon>Testudines</taxon>
        <taxon>Cryptodira</taxon>
        <taxon>Trionychia</taxon>
        <taxon>Trionychidae</taxon>
        <taxon>Pelodiscus</taxon>
    </lineage>
</organism>
<protein>
    <recommendedName>
        <fullName evidence="4">PLA2c domain-containing protein</fullName>
    </recommendedName>
</protein>